<evidence type="ECO:0000313" key="3">
    <source>
        <dbReference type="EMBL" id="TDW56952.1"/>
    </source>
</evidence>
<dbReference type="SUPFAM" id="SSF53448">
    <property type="entry name" value="Nucleotide-diphospho-sugar transferases"/>
    <property type="match status" value="1"/>
</dbReference>
<dbReference type="Proteomes" id="UP000243640">
    <property type="component" value="Unassembled WGS sequence"/>
</dbReference>
<dbReference type="Proteomes" id="UP000295058">
    <property type="component" value="Unassembled WGS sequence"/>
</dbReference>
<proteinExistence type="predicted"/>
<dbReference type="PANTHER" id="PTHR43179:SF7">
    <property type="entry name" value="RHAMNOSYLTRANSFERASE WBBL"/>
    <property type="match status" value="1"/>
</dbReference>
<dbReference type="CDD" id="cd04186">
    <property type="entry name" value="GT_2_like_c"/>
    <property type="match status" value="1"/>
</dbReference>
<gene>
    <name evidence="2" type="ORF">B6S09_17400</name>
    <name evidence="3" type="ORF">LY04_02755</name>
</gene>
<evidence type="ECO:0000313" key="2">
    <source>
        <dbReference type="EMBL" id="OYD21121.1"/>
    </source>
</evidence>
<dbReference type="PANTHER" id="PTHR43179">
    <property type="entry name" value="RHAMNOSYLTRANSFERASE WBBL"/>
    <property type="match status" value="1"/>
</dbReference>
<dbReference type="AlphaFoldDB" id="A0A235C904"/>
<sequence>MSDIQRIELTALSGWALISGQLNYNGPELEVSLLFEQRHGICTEVNLPVTLKGKLYELIKLPAVTRAWLEIKSQGAVADLDSIAIQKVSRMTARYLMGRRLYNSYTTASPKQRRVLNLHPIAMLLNPYRAYQLIGKSRYFTASPSYEQWIAQSENFTASVARRLKRSVKRHALTTVSMNVIIDARVDSTPVMVQKTLHSLQQQLEITPASLSILVTPDQKSEWKTKPDSSLITTDELNEAHGSDWVLLMQAGTLLAPWALAWLATEARNPAHAFIYSDHDYWPTEKRERPQFKPDWSPELARNSGYVGTTFAMRSDVLASALACCQFNSAYELMLEATVQLTDDAVCHIPAVLFHHPATYDIAPCLPTLEKHFKRHKINAAVYEQGKFLRAHYKLPQALPKVSIVVPTRDALHYLKTCVDSLLEKTTWPDYELLVVDNQSSELATLNYFDEISSHSKVKVLHYDKPFNFSAINNFAVKQASGDVICLLNNDTEVISADWLEEMVSRLLQPGTGVVGTRLYFSDGRVQHAGDVLGPGGCATHLHGILDGDDPGYMHRAVLAQDLSAVTAACLVTHKTLYQQLGGLEECLTVAFNDVDYCLKVRESGKRVIYTPYAELYHHESISRGKDDSPEKKARAQQETLYMHNRWGHIIERDPFYNPNLNYSQPDFKLGKIPRVDWPW</sequence>
<name>A0A235C904_9GAMM</name>
<dbReference type="EMBL" id="NQJF01000020">
    <property type="protein sequence ID" value="OYD21121.1"/>
    <property type="molecule type" value="Genomic_DNA"/>
</dbReference>
<dbReference type="EMBL" id="SODO01000012">
    <property type="protein sequence ID" value="TDW56952.1"/>
    <property type="molecule type" value="Genomic_DNA"/>
</dbReference>
<reference evidence="2 4" key="1">
    <citation type="submission" date="2017-08" db="EMBL/GenBank/DDBJ databases">
        <title>Draft Genome Sequence of the Marine Bacterium Oceanimonas baumannii ATCC 700832.</title>
        <authorList>
            <person name="Mcclelland W.D."/>
            <person name="Brennan M.A."/>
            <person name="Trachtenberg A.M."/>
            <person name="Maclea K.S."/>
        </authorList>
    </citation>
    <scope>NUCLEOTIDE SEQUENCE [LARGE SCALE GENOMIC DNA]</scope>
    <source>
        <strain evidence="2 4">ATCC 700832</strain>
    </source>
</reference>
<reference evidence="3 5" key="2">
    <citation type="submission" date="2019-03" db="EMBL/GenBank/DDBJ databases">
        <title>Genomic Encyclopedia of Archaeal and Bacterial Type Strains, Phase II (KMG-II): from individual species to whole genera.</title>
        <authorList>
            <person name="Goeker M."/>
        </authorList>
    </citation>
    <scope>NUCLEOTIDE SEQUENCE [LARGE SCALE GENOMIC DNA]</scope>
    <source>
        <strain evidence="3 5">DSM 15594</strain>
    </source>
</reference>
<dbReference type="Pfam" id="PF00535">
    <property type="entry name" value="Glycos_transf_2"/>
    <property type="match status" value="1"/>
</dbReference>
<dbReference type="Gene3D" id="3.90.550.10">
    <property type="entry name" value="Spore Coat Polysaccharide Biosynthesis Protein SpsA, Chain A"/>
    <property type="match status" value="1"/>
</dbReference>
<protein>
    <submittedName>
        <fullName evidence="3">GT2 family glycosyltransferase</fullName>
    </submittedName>
</protein>
<dbReference type="InterPro" id="IPR029044">
    <property type="entry name" value="Nucleotide-diphossugar_trans"/>
</dbReference>
<evidence type="ECO:0000313" key="5">
    <source>
        <dbReference type="Proteomes" id="UP000295058"/>
    </source>
</evidence>
<dbReference type="RefSeq" id="WP_094279755.1">
    <property type="nucleotide sequence ID" value="NZ_NQJF01000020.1"/>
</dbReference>
<evidence type="ECO:0000259" key="1">
    <source>
        <dbReference type="Pfam" id="PF00535"/>
    </source>
</evidence>
<accession>A0A235C904</accession>
<organism evidence="2 4">
    <name type="scientific">Oceanimonas baumannii</name>
    <dbReference type="NCBI Taxonomy" id="129578"/>
    <lineage>
        <taxon>Bacteria</taxon>
        <taxon>Pseudomonadati</taxon>
        <taxon>Pseudomonadota</taxon>
        <taxon>Gammaproteobacteria</taxon>
        <taxon>Aeromonadales</taxon>
        <taxon>Aeromonadaceae</taxon>
        <taxon>Oceanimonas</taxon>
    </lineage>
</organism>
<dbReference type="OrthoDB" id="9801954at2"/>
<keyword evidence="5" id="KW-1185">Reference proteome</keyword>
<evidence type="ECO:0000313" key="4">
    <source>
        <dbReference type="Proteomes" id="UP000243640"/>
    </source>
</evidence>
<comment type="caution">
    <text evidence="2">The sequence shown here is derived from an EMBL/GenBank/DDBJ whole genome shotgun (WGS) entry which is preliminary data.</text>
</comment>
<dbReference type="InterPro" id="IPR001173">
    <property type="entry name" value="Glyco_trans_2-like"/>
</dbReference>
<feature type="domain" description="Glycosyltransferase 2-like" evidence="1">
    <location>
        <begin position="403"/>
        <end position="526"/>
    </location>
</feature>